<sequence>MSPLELRYEIYKPLVRLSRDVRITDAYLISPVPGEPVKIKVIALDPWGKPRTYTIAITEE</sequence>
<dbReference type="RefSeq" id="WP_275817317.1">
    <property type="nucleotide sequence ID" value="NZ_BAAANM010000007.1"/>
</dbReference>
<organism evidence="1 2">
    <name type="scientific">Streptantibioticus ferralitis</name>
    <dbReference type="NCBI Taxonomy" id="236510"/>
    <lineage>
        <taxon>Bacteria</taxon>
        <taxon>Bacillati</taxon>
        <taxon>Actinomycetota</taxon>
        <taxon>Actinomycetes</taxon>
        <taxon>Kitasatosporales</taxon>
        <taxon>Streptomycetaceae</taxon>
        <taxon>Streptantibioticus</taxon>
    </lineage>
</organism>
<gene>
    <name evidence="1" type="ORF">P2L57_22390</name>
</gene>
<proteinExistence type="predicted"/>
<name>A0ABT5Z3G3_9ACTN</name>
<evidence type="ECO:0000313" key="1">
    <source>
        <dbReference type="EMBL" id="MDF2258367.1"/>
    </source>
</evidence>
<accession>A0ABT5Z3G3</accession>
<comment type="caution">
    <text evidence="1">The sequence shown here is derived from an EMBL/GenBank/DDBJ whole genome shotgun (WGS) entry which is preliminary data.</text>
</comment>
<keyword evidence="2" id="KW-1185">Reference proteome</keyword>
<dbReference type="EMBL" id="JARHTQ010000015">
    <property type="protein sequence ID" value="MDF2258367.1"/>
    <property type="molecule type" value="Genomic_DNA"/>
</dbReference>
<dbReference type="Proteomes" id="UP001220022">
    <property type="component" value="Unassembled WGS sequence"/>
</dbReference>
<reference evidence="1 2" key="1">
    <citation type="submission" date="2023-03" db="EMBL/GenBank/DDBJ databases">
        <title>Draft genome sequence of type strain Streptomyces ferralitis JCM 14344.</title>
        <authorList>
            <person name="Klaysubun C."/>
            <person name="Duangmal K."/>
        </authorList>
    </citation>
    <scope>NUCLEOTIDE SEQUENCE [LARGE SCALE GENOMIC DNA]</scope>
    <source>
        <strain evidence="1 2">JCM 14344</strain>
    </source>
</reference>
<protein>
    <submittedName>
        <fullName evidence="1">Uncharacterized protein</fullName>
    </submittedName>
</protein>
<evidence type="ECO:0000313" key="2">
    <source>
        <dbReference type="Proteomes" id="UP001220022"/>
    </source>
</evidence>